<evidence type="ECO:0000313" key="3">
    <source>
        <dbReference type="EMBL" id="GHD33582.1"/>
    </source>
</evidence>
<dbReference type="Proteomes" id="UP000610203">
    <property type="component" value="Unassembled WGS sequence"/>
</dbReference>
<gene>
    <name evidence="3" type="ORF">GCM10016272_17800</name>
</gene>
<reference evidence="4" key="1">
    <citation type="journal article" date="2019" name="Int. J. Syst. Evol. Microbiol.">
        <title>The Global Catalogue of Microorganisms (GCM) 10K type strain sequencing project: providing services to taxonomists for standard genome sequencing and annotation.</title>
        <authorList>
            <consortium name="The Broad Institute Genomics Platform"/>
            <consortium name="The Broad Institute Genome Sequencing Center for Infectious Disease"/>
            <person name="Wu L."/>
            <person name="Ma J."/>
        </authorList>
    </citation>
    <scope>NUCLEOTIDE SEQUENCE [LARGE SCALE GENOMIC DNA]</scope>
    <source>
        <strain evidence="4">KCTC 42280</strain>
    </source>
</reference>
<dbReference type="Pfam" id="PF00501">
    <property type="entry name" value="AMP-binding"/>
    <property type="match status" value="1"/>
</dbReference>
<feature type="domain" description="AMP-dependent synthetase/ligase" evidence="1">
    <location>
        <begin position="29"/>
        <end position="409"/>
    </location>
</feature>
<sequence length="556" mass="62384">MSNIYHSAPAAYEFPLLIKQLLNRAKTVSQDQEIVYADKKRFTYKDLFNRINRLANVLADLNLDTGDVVAVMDWDSHRYLESYFAVPMSQYILQTVNIRLSPEKVLYTINHAKPKVLMLNSEFAALVKDYQFENSSIEHIIWLDDNGMTVEGVFGDNQSRVTGEYEALLEAADDTFDFPDFDENTIATTFYTSGTTGDPKGVFFSHRQLVLHSMAEAATLGMLPNKQGVSNGDVYMPMTPMFHVHAWGFPFTATMVGLKQVYPGRYAPDTLLDLIINEKVSITHCVPTILQMVLKEAQDRGASFNGLKMIIGGSRLTEGLAKSALAQDIEVYTGYGMSETAPLISLTEFSLNEPEMTEEEDIARRCMTGKPVVMVDAQIWSTNNEPVGTGEENTGELVLRAPWLTQSYLKNDDAGKELWENGYMHTQDIAYVRPDGYIRITDRLKDVIKSGGEWISSLEIETILSLHPSVADVSVIGVRDKQWGERPLALVVLKPNAQETKVEDIKAIAEKAVERGIIPKYGVPSQFKFVDELPKTSVGKHDKKVMREMYADQTEV</sequence>
<evidence type="ECO:0000259" key="2">
    <source>
        <dbReference type="Pfam" id="PF13193"/>
    </source>
</evidence>
<dbReference type="PANTHER" id="PTHR43767">
    <property type="entry name" value="LONG-CHAIN-FATTY-ACID--COA LIGASE"/>
    <property type="match status" value="1"/>
</dbReference>
<name>A0ABQ3GS60_9GAMM</name>
<evidence type="ECO:0000259" key="1">
    <source>
        <dbReference type="Pfam" id="PF00501"/>
    </source>
</evidence>
<dbReference type="NCBIfam" id="NF004837">
    <property type="entry name" value="PRK06187.1"/>
    <property type="match status" value="1"/>
</dbReference>
<dbReference type="InterPro" id="IPR050237">
    <property type="entry name" value="ATP-dep_AMP-bd_enzyme"/>
</dbReference>
<accession>A0ABQ3GS60</accession>
<dbReference type="SUPFAM" id="SSF56801">
    <property type="entry name" value="Acetyl-CoA synthetase-like"/>
    <property type="match status" value="1"/>
</dbReference>
<dbReference type="Pfam" id="PF13193">
    <property type="entry name" value="AMP-binding_C"/>
    <property type="match status" value="1"/>
</dbReference>
<evidence type="ECO:0000313" key="4">
    <source>
        <dbReference type="Proteomes" id="UP000610203"/>
    </source>
</evidence>
<dbReference type="PANTHER" id="PTHR43767:SF11">
    <property type="entry name" value="MEDIUM-CHAIN-FATTY-ACID--COA LIGASE"/>
    <property type="match status" value="1"/>
</dbReference>
<keyword evidence="4" id="KW-1185">Reference proteome</keyword>
<dbReference type="RefSeq" id="WP_189584780.1">
    <property type="nucleotide sequence ID" value="NZ_BMZR01000003.1"/>
</dbReference>
<dbReference type="InterPro" id="IPR025110">
    <property type="entry name" value="AMP-bd_C"/>
</dbReference>
<dbReference type="Gene3D" id="3.40.50.12780">
    <property type="entry name" value="N-terminal domain of ligase-like"/>
    <property type="match status" value="1"/>
</dbReference>
<organism evidence="3 4">
    <name type="scientific">Psychrobacter glaciei</name>
    <dbReference type="NCBI Taxonomy" id="619771"/>
    <lineage>
        <taxon>Bacteria</taxon>
        <taxon>Pseudomonadati</taxon>
        <taxon>Pseudomonadota</taxon>
        <taxon>Gammaproteobacteria</taxon>
        <taxon>Moraxellales</taxon>
        <taxon>Moraxellaceae</taxon>
        <taxon>Psychrobacter</taxon>
    </lineage>
</organism>
<dbReference type="InterPro" id="IPR000873">
    <property type="entry name" value="AMP-dep_synth/lig_dom"/>
</dbReference>
<feature type="domain" description="AMP-binding enzyme C-terminal" evidence="2">
    <location>
        <begin position="459"/>
        <end position="540"/>
    </location>
</feature>
<comment type="caution">
    <text evidence="3">The sequence shown here is derived from an EMBL/GenBank/DDBJ whole genome shotgun (WGS) entry which is preliminary data.</text>
</comment>
<protein>
    <submittedName>
        <fullName evidence="3">AMP-binding protein</fullName>
    </submittedName>
</protein>
<proteinExistence type="predicted"/>
<dbReference type="Gene3D" id="3.30.300.30">
    <property type="match status" value="1"/>
</dbReference>
<dbReference type="InterPro" id="IPR042099">
    <property type="entry name" value="ANL_N_sf"/>
</dbReference>
<dbReference type="InterPro" id="IPR045851">
    <property type="entry name" value="AMP-bd_C_sf"/>
</dbReference>
<dbReference type="EMBL" id="BMZR01000003">
    <property type="protein sequence ID" value="GHD33582.1"/>
    <property type="molecule type" value="Genomic_DNA"/>
</dbReference>